<dbReference type="PANTHER" id="PTHR37984:SF5">
    <property type="entry name" value="PROTEIN NYNRIN-LIKE"/>
    <property type="match status" value="1"/>
</dbReference>
<keyword evidence="2" id="KW-0548">Nucleotidyltransferase</keyword>
<keyword evidence="6" id="KW-0695">RNA-directed DNA polymerase</keyword>
<dbReference type="OrthoDB" id="98244at2759"/>
<dbReference type="InterPro" id="IPR043502">
    <property type="entry name" value="DNA/RNA_pol_sf"/>
</dbReference>
<evidence type="ECO:0000313" key="10">
    <source>
        <dbReference type="Proteomes" id="UP001165083"/>
    </source>
</evidence>
<name>A0A9W6TU85_9STRA</name>
<feature type="domain" description="Reverse transcriptase" evidence="8">
    <location>
        <begin position="297"/>
        <end position="482"/>
    </location>
</feature>
<dbReference type="Gene3D" id="3.30.70.270">
    <property type="match status" value="2"/>
</dbReference>
<reference evidence="9" key="1">
    <citation type="submission" date="2023-04" db="EMBL/GenBank/DDBJ databases">
        <title>Phytophthora lilii NBRC 32176.</title>
        <authorList>
            <person name="Ichikawa N."/>
            <person name="Sato H."/>
            <person name="Tonouchi N."/>
        </authorList>
    </citation>
    <scope>NUCLEOTIDE SEQUENCE</scope>
    <source>
        <strain evidence="9">NBRC 32176</strain>
    </source>
</reference>
<proteinExistence type="predicted"/>
<evidence type="ECO:0000256" key="5">
    <source>
        <dbReference type="ARBA" id="ARBA00022801"/>
    </source>
</evidence>
<dbReference type="GO" id="GO:0004519">
    <property type="term" value="F:endonuclease activity"/>
    <property type="evidence" value="ECO:0007669"/>
    <property type="project" value="UniProtKB-KW"/>
</dbReference>
<keyword evidence="3" id="KW-0540">Nuclease</keyword>
<dbReference type="GO" id="GO:0003964">
    <property type="term" value="F:RNA-directed DNA polymerase activity"/>
    <property type="evidence" value="ECO:0007669"/>
    <property type="project" value="UniProtKB-KW"/>
</dbReference>
<feature type="compositionally biased region" description="Polar residues" evidence="7">
    <location>
        <begin position="98"/>
        <end position="110"/>
    </location>
</feature>
<dbReference type="Pfam" id="PF17921">
    <property type="entry name" value="Integrase_H2C2"/>
    <property type="match status" value="1"/>
</dbReference>
<organism evidence="9 10">
    <name type="scientific">Phytophthora lilii</name>
    <dbReference type="NCBI Taxonomy" id="2077276"/>
    <lineage>
        <taxon>Eukaryota</taxon>
        <taxon>Sar</taxon>
        <taxon>Stramenopiles</taxon>
        <taxon>Oomycota</taxon>
        <taxon>Peronosporomycetes</taxon>
        <taxon>Peronosporales</taxon>
        <taxon>Peronosporaceae</taxon>
        <taxon>Phytophthora</taxon>
    </lineage>
</organism>
<dbReference type="Proteomes" id="UP001165083">
    <property type="component" value="Unassembled WGS sequence"/>
</dbReference>
<dbReference type="Gene3D" id="3.10.10.10">
    <property type="entry name" value="HIV Type 1 Reverse Transcriptase, subunit A, domain 1"/>
    <property type="match status" value="1"/>
</dbReference>
<sequence>MFPPLPDIKASGRDRLDATASDILAGVVEEKSDTDAEEVAKSASCVSNLVPHDAGNIVPHEAEISEESVENVSCVGNVVPRMVEMTEESEVVIDTSGVTNTAPHNASEAGNASLREASHVDNMEPRDGRRQRPCQVSGPVTNPATVTEGDTEPGAPTAQAVEECFYIFDDKTGRRIKARPVYLAALPEVSELLNLEEMSMVDFLAELKAGEIAEMVLLRPELSPEQINSYSVMDEAVLEELKKRREARWVLKFSRTRRIRIRHEIDLVPGAKYCATRQWPLPREQCEVIDAFFAAKAKAGVVRESKSPHSTPTFYVRKPNGKWRLIHAYNKLNSATVPAQTPIPRKDVLLNNMAGCTLFSALDLVDGYYQILMRESDIPLTAVSTPSGMLWEWLVMPQGLSNAPATFNRLVTQLFRPLRAFTQTYFDDIFVHSRAEEGKTAIEVHLEHLRRVLEVMRANKLYANIDKCVFAAEEIKWLGLANYLHKYSAGYAGPARPLSDLLKKDADWCWERQHQDAFDAIKASLQRAPVLALPDESKPFSVVYDASNYAIGCALLQDDAKGRERVVSFQSRQLKAAERNYPVHDKELLAMKYALVKFQVHLLGSRPFVIFTDHASLRTATSSPHLSQRMARWLSFFAEYNFRVEFKPGKLNVLADALSRRPDYELAHISQVSTDRYDRIRLAYRDDDRLAPLVRYFTANTDAKVEWLSPRQRAQLHRYKWADGLLHYQVEPNDPPQIVVPNDEDLKFDIFLEAHDAPIGGHLGHEKTFLTVFETFRWAHMYKWVSN</sequence>
<dbReference type="CDD" id="cd01647">
    <property type="entry name" value="RT_LTR"/>
    <property type="match status" value="1"/>
</dbReference>
<dbReference type="InterPro" id="IPR041588">
    <property type="entry name" value="Integrase_H2C2"/>
</dbReference>
<evidence type="ECO:0000313" key="9">
    <source>
        <dbReference type="EMBL" id="GMF20659.1"/>
    </source>
</evidence>
<evidence type="ECO:0000259" key="8">
    <source>
        <dbReference type="PROSITE" id="PS50878"/>
    </source>
</evidence>
<dbReference type="AlphaFoldDB" id="A0A9W6TU85"/>
<evidence type="ECO:0000256" key="7">
    <source>
        <dbReference type="SAM" id="MobiDB-lite"/>
    </source>
</evidence>
<keyword evidence="10" id="KW-1185">Reference proteome</keyword>
<keyword evidence="1" id="KW-0808">Transferase</keyword>
<dbReference type="PROSITE" id="PS50878">
    <property type="entry name" value="RT_POL"/>
    <property type="match status" value="1"/>
</dbReference>
<evidence type="ECO:0000256" key="4">
    <source>
        <dbReference type="ARBA" id="ARBA00022759"/>
    </source>
</evidence>
<feature type="region of interest" description="Disordered" evidence="7">
    <location>
        <begin position="123"/>
        <end position="155"/>
    </location>
</feature>
<evidence type="ECO:0000256" key="6">
    <source>
        <dbReference type="ARBA" id="ARBA00022918"/>
    </source>
</evidence>
<evidence type="ECO:0000256" key="1">
    <source>
        <dbReference type="ARBA" id="ARBA00022679"/>
    </source>
</evidence>
<dbReference type="Pfam" id="PF00078">
    <property type="entry name" value="RVT_1"/>
    <property type="match status" value="1"/>
</dbReference>
<evidence type="ECO:0000256" key="2">
    <source>
        <dbReference type="ARBA" id="ARBA00022695"/>
    </source>
</evidence>
<dbReference type="SUPFAM" id="SSF56672">
    <property type="entry name" value="DNA/RNA polymerases"/>
    <property type="match status" value="1"/>
</dbReference>
<dbReference type="InterPro" id="IPR000477">
    <property type="entry name" value="RT_dom"/>
</dbReference>
<dbReference type="Pfam" id="PF17917">
    <property type="entry name" value="RT_RNaseH"/>
    <property type="match status" value="1"/>
</dbReference>
<comment type="caution">
    <text evidence="9">The sequence shown here is derived from an EMBL/GenBank/DDBJ whole genome shotgun (WGS) entry which is preliminary data.</text>
</comment>
<evidence type="ECO:0000256" key="3">
    <source>
        <dbReference type="ARBA" id="ARBA00022722"/>
    </source>
</evidence>
<dbReference type="InterPro" id="IPR050951">
    <property type="entry name" value="Retrovirus_Pol_polyprotein"/>
</dbReference>
<dbReference type="FunFam" id="3.10.20.370:FF:000001">
    <property type="entry name" value="Retrovirus-related Pol polyprotein from transposon 17.6-like protein"/>
    <property type="match status" value="1"/>
</dbReference>
<protein>
    <submittedName>
        <fullName evidence="9">Unnamed protein product</fullName>
    </submittedName>
</protein>
<dbReference type="InterPro" id="IPR043128">
    <property type="entry name" value="Rev_trsase/Diguanyl_cyclase"/>
</dbReference>
<dbReference type="PANTHER" id="PTHR37984">
    <property type="entry name" value="PROTEIN CBG26694"/>
    <property type="match status" value="1"/>
</dbReference>
<dbReference type="Gene3D" id="1.10.340.70">
    <property type="match status" value="1"/>
</dbReference>
<dbReference type="EMBL" id="BSXW01000382">
    <property type="protein sequence ID" value="GMF20659.1"/>
    <property type="molecule type" value="Genomic_DNA"/>
</dbReference>
<dbReference type="InterPro" id="IPR041373">
    <property type="entry name" value="RT_RNaseH"/>
</dbReference>
<dbReference type="GO" id="GO:0016787">
    <property type="term" value="F:hydrolase activity"/>
    <property type="evidence" value="ECO:0007669"/>
    <property type="project" value="UniProtKB-KW"/>
</dbReference>
<keyword evidence="5" id="KW-0378">Hydrolase</keyword>
<keyword evidence="4" id="KW-0255">Endonuclease</keyword>
<accession>A0A9W6TU85</accession>
<dbReference type="CDD" id="cd09274">
    <property type="entry name" value="RNase_HI_RT_Ty3"/>
    <property type="match status" value="1"/>
</dbReference>
<gene>
    <name evidence="9" type="ORF">Plil01_000804700</name>
</gene>
<feature type="region of interest" description="Disordered" evidence="7">
    <location>
        <begin position="98"/>
        <end position="117"/>
    </location>
</feature>